<dbReference type="SUPFAM" id="SSF103473">
    <property type="entry name" value="MFS general substrate transporter"/>
    <property type="match status" value="1"/>
</dbReference>
<feature type="transmembrane region" description="Helical" evidence="6">
    <location>
        <begin position="128"/>
        <end position="148"/>
    </location>
</feature>
<dbReference type="InParanoid" id="L8G7K9"/>
<evidence type="ECO:0000256" key="3">
    <source>
        <dbReference type="ARBA" id="ARBA00022989"/>
    </source>
</evidence>
<feature type="compositionally biased region" description="Basic and acidic residues" evidence="5">
    <location>
        <begin position="60"/>
        <end position="69"/>
    </location>
</feature>
<dbReference type="VEuPathDB" id="FungiDB:GMDG_03304"/>
<feature type="transmembrane region" description="Helical" evidence="6">
    <location>
        <begin position="187"/>
        <end position="217"/>
    </location>
</feature>
<keyword evidence="4 6" id="KW-0472">Membrane</keyword>
<dbReference type="GO" id="GO:0015244">
    <property type="term" value="F:fluconazole transmembrane transporter activity"/>
    <property type="evidence" value="ECO:0007669"/>
    <property type="project" value="TreeGrafter"/>
</dbReference>
<evidence type="ECO:0000256" key="1">
    <source>
        <dbReference type="ARBA" id="ARBA00004141"/>
    </source>
</evidence>
<dbReference type="HOGENOM" id="CLU_008455_4_0_1"/>
<proteinExistence type="predicted"/>
<dbReference type="EMBL" id="GL573220">
    <property type="protein sequence ID" value="ELR08613.1"/>
    <property type="molecule type" value="Genomic_DNA"/>
</dbReference>
<evidence type="ECO:0000313" key="7">
    <source>
        <dbReference type="EMBL" id="ELR08613.1"/>
    </source>
</evidence>
<dbReference type="PANTHER" id="PTHR23502:SF23">
    <property type="entry name" value="FLUCONAZOLE RESISTANCE PROTEIN 1"/>
    <property type="match status" value="1"/>
</dbReference>
<feature type="compositionally biased region" description="Polar residues" evidence="5">
    <location>
        <begin position="70"/>
        <end position="82"/>
    </location>
</feature>
<reference evidence="8" key="1">
    <citation type="submission" date="2010-09" db="EMBL/GenBank/DDBJ databases">
        <title>The genome sequence of Geomyces destructans 20631-21.</title>
        <authorList>
            <consortium name="The Broad Institute Genome Sequencing Platform"/>
            <person name="Cuomo C.A."/>
            <person name="Blehert D.S."/>
            <person name="Lorch J.M."/>
            <person name="Young S.K."/>
            <person name="Zeng Q."/>
            <person name="Gargeya S."/>
            <person name="Fitzgerald M."/>
            <person name="Haas B."/>
            <person name="Abouelleil A."/>
            <person name="Alvarado L."/>
            <person name="Arachchi H.M."/>
            <person name="Berlin A."/>
            <person name="Brown A."/>
            <person name="Chapman S.B."/>
            <person name="Chen Z."/>
            <person name="Dunbar C."/>
            <person name="Freedman E."/>
            <person name="Gearin G."/>
            <person name="Gellesch M."/>
            <person name="Goldberg J."/>
            <person name="Griggs A."/>
            <person name="Gujja S."/>
            <person name="Heiman D."/>
            <person name="Howarth C."/>
            <person name="Larson L."/>
            <person name="Lui A."/>
            <person name="MacDonald P.J.P."/>
            <person name="Montmayeur A."/>
            <person name="Murphy C."/>
            <person name="Neiman D."/>
            <person name="Pearson M."/>
            <person name="Priest M."/>
            <person name="Roberts A."/>
            <person name="Saif S."/>
            <person name="Shea T."/>
            <person name="Shenoy N."/>
            <person name="Sisk P."/>
            <person name="Stolte C."/>
            <person name="Sykes S."/>
            <person name="Wortman J."/>
            <person name="Nusbaum C."/>
            <person name="Birren B."/>
        </authorList>
    </citation>
    <scope>NUCLEOTIDE SEQUENCE [LARGE SCALE GENOMIC DNA]</scope>
    <source>
        <strain evidence="8">ATCC MYA-4855 / 20631-21</strain>
    </source>
</reference>
<evidence type="ECO:0008006" key="9">
    <source>
        <dbReference type="Google" id="ProtNLM"/>
    </source>
</evidence>
<evidence type="ECO:0000256" key="6">
    <source>
        <dbReference type="SAM" id="Phobius"/>
    </source>
</evidence>
<protein>
    <recommendedName>
        <fullName evidence="9">Major facilitator superfamily (MFS) profile domain-containing protein</fullName>
    </recommendedName>
</protein>
<gene>
    <name evidence="7" type="ORF">GMDG_03304</name>
</gene>
<feature type="region of interest" description="Disordered" evidence="5">
    <location>
        <begin position="45"/>
        <end position="82"/>
    </location>
</feature>
<dbReference type="Proteomes" id="UP000011064">
    <property type="component" value="Unassembled WGS sequence"/>
</dbReference>
<dbReference type="PANTHER" id="PTHR23502">
    <property type="entry name" value="MAJOR FACILITATOR SUPERFAMILY"/>
    <property type="match status" value="1"/>
</dbReference>
<feature type="transmembrane region" description="Helical" evidence="6">
    <location>
        <begin position="160"/>
        <end position="180"/>
    </location>
</feature>
<dbReference type="STRING" id="658429.L8G7K9"/>
<evidence type="ECO:0000256" key="2">
    <source>
        <dbReference type="ARBA" id="ARBA00022692"/>
    </source>
</evidence>
<keyword evidence="3 6" id="KW-1133">Transmembrane helix</keyword>
<comment type="subcellular location">
    <subcellularLocation>
        <location evidence="1">Membrane</location>
        <topology evidence="1">Multi-pass membrane protein</topology>
    </subcellularLocation>
</comment>
<name>L8G7K9_PSED2</name>
<accession>L8G7K9</accession>
<dbReference type="Gene3D" id="1.20.1720.10">
    <property type="entry name" value="Multidrug resistance protein D"/>
    <property type="match status" value="1"/>
</dbReference>
<evidence type="ECO:0000256" key="4">
    <source>
        <dbReference type="ARBA" id="ARBA00023136"/>
    </source>
</evidence>
<dbReference type="GO" id="GO:0005886">
    <property type="term" value="C:plasma membrane"/>
    <property type="evidence" value="ECO:0007669"/>
    <property type="project" value="TreeGrafter"/>
</dbReference>
<dbReference type="GO" id="GO:1990961">
    <property type="term" value="P:xenobiotic detoxification by transmembrane export across the plasma membrane"/>
    <property type="evidence" value="ECO:0007669"/>
    <property type="project" value="TreeGrafter"/>
</dbReference>
<keyword evidence="8" id="KW-1185">Reference proteome</keyword>
<evidence type="ECO:0000313" key="8">
    <source>
        <dbReference type="Proteomes" id="UP000011064"/>
    </source>
</evidence>
<organism evidence="7 8">
    <name type="scientific">Pseudogymnoascus destructans (strain ATCC MYA-4855 / 20631-21)</name>
    <name type="common">Bat white-nose syndrome fungus</name>
    <name type="synonym">Geomyces destructans</name>
    <dbReference type="NCBI Taxonomy" id="658429"/>
    <lineage>
        <taxon>Eukaryota</taxon>
        <taxon>Fungi</taxon>
        <taxon>Dikarya</taxon>
        <taxon>Ascomycota</taxon>
        <taxon>Pezizomycotina</taxon>
        <taxon>Leotiomycetes</taxon>
        <taxon>Thelebolales</taxon>
        <taxon>Thelebolaceae</taxon>
        <taxon>Pseudogymnoascus</taxon>
    </lineage>
</organism>
<evidence type="ECO:0000256" key="5">
    <source>
        <dbReference type="SAM" id="MobiDB-lite"/>
    </source>
</evidence>
<dbReference type="InterPro" id="IPR036259">
    <property type="entry name" value="MFS_trans_sf"/>
</dbReference>
<sequence length="262" mass="29816">MSDRIREAPLGQFLRWATKNRLFPYPEELPGFELPESYNAVLRSEKEPIERPISRKQLKKGSDESKSTPDSESFTKISNSNAPFPAKIHRQFTQEALRDRDPRRHRARCQQAHLPTNPHNWSMGKKSWVGLLICLYTFVVYSGSAIYTSSIPQVIQKFNLFEVDAYGIGLLVFSPLSEILRIGRSPVYLVTMFIFTIISIPTALVNNFAGLLILRFLQGFFGSPWSSYRSRDDEHGINALPPLRADRLGISRILRTGSRSAS</sequence>
<dbReference type="AlphaFoldDB" id="L8G7K9"/>
<keyword evidence="2 6" id="KW-0812">Transmembrane</keyword>